<sequence>MKQGEIWYANLDPSKGSGQAGYRPVVILSGNLLNTLLQVVIVPPLTTKIKNYKGNPVLLPNDINGLKEKSELLIFHIRSLSKERLVNKAGYIARSDLDLAVARLNDILRY</sequence>
<keyword evidence="3" id="KW-1185">Reference proteome</keyword>
<keyword evidence="1" id="KW-0255">Endonuclease</keyword>
<dbReference type="EC" id="3.1.-.-" evidence="1"/>
<accession>A0A419S5J1</accession>
<protein>
    <recommendedName>
        <fullName evidence="1">mRNA interferase</fullName>
        <ecNumber evidence="1">3.1.-.-</ecNumber>
    </recommendedName>
</protein>
<dbReference type="GO" id="GO:0016075">
    <property type="term" value="P:rRNA catabolic process"/>
    <property type="evidence" value="ECO:0007669"/>
    <property type="project" value="TreeGrafter"/>
</dbReference>
<evidence type="ECO:0000313" key="2">
    <source>
        <dbReference type="EMBL" id="RKD16097.1"/>
    </source>
</evidence>
<dbReference type="PIRSF" id="PIRSF033490">
    <property type="entry name" value="MazF"/>
    <property type="match status" value="1"/>
</dbReference>
<dbReference type="AlphaFoldDB" id="A0A419S5J1"/>
<dbReference type="GO" id="GO:0003746">
    <property type="term" value="F:translation elongation factor activity"/>
    <property type="evidence" value="ECO:0007669"/>
    <property type="project" value="UniProtKB-KW"/>
</dbReference>
<proteinExistence type="inferred from homology"/>
<dbReference type="Proteomes" id="UP000283433">
    <property type="component" value="Unassembled WGS sequence"/>
</dbReference>
<evidence type="ECO:0000313" key="3">
    <source>
        <dbReference type="Proteomes" id="UP000283433"/>
    </source>
</evidence>
<organism evidence="2 3">
    <name type="scientific">Pelobium manganitolerans</name>
    <dbReference type="NCBI Taxonomy" id="1842495"/>
    <lineage>
        <taxon>Bacteria</taxon>
        <taxon>Pseudomonadati</taxon>
        <taxon>Bacteroidota</taxon>
        <taxon>Sphingobacteriia</taxon>
        <taxon>Sphingobacteriales</taxon>
        <taxon>Sphingobacteriaceae</taxon>
        <taxon>Pelobium</taxon>
    </lineage>
</organism>
<name>A0A419S5J1_9SPHI</name>
<dbReference type="InterPro" id="IPR011067">
    <property type="entry name" value="Plasmid_toxin/cell-grow_inhib"/>
</dbReference>
<dbReference type="PANTHER" id="PTHR33988">
    <property type="entry name" value="ENDORIBONUCLEASE MAZF-RELATED"/>
    <property type="match status" value="1"/>
</dbReference>
<dbReference type="InterPro" id="IPR003477">
    <property type="entry name" value="PemK-like"/>
</dbReference>
<keyword evidence="2" id="KW-0251">Elongation factor</keyword>
<dbReference type="GO" id="GO:0016787">
    <property type="term" value="F:hydrolase activity"/>
    <property type="evidence" value="ECO:0007669"/>
    <property type="project" value="UniProtKB-KW"/>
</dbReference>
<comment type="function">
    <text evidence="1">Toxic component of a type II toxin-antitoxin (TA) system.</text>
</comment>
<dbReference type="OrthoDB" id="9808744at2"/>
<dbReference type="GO" id="GO:0006402">
    <property type="term" value="P:mRNA catabolic process"/>
    <property type="evidence" value="ECO:0007669"/>
    <property type="project" value="TreeGrafter"/>
</dbReference>
<dbReference type="EMBL" id="MBTA01000023">
    <property type="protein sequence ID" value="RKD16097.1"/>
    <property type="molecule type" value="Genomic_DNA"/>
</dbReference>
<comment type="similarity">
    <text evidence="1">Belongs to the PemK/MazF family.</text>
</comment>
<gene>
    <name evidence="2" type="ORF">BCY91_04185</name>
</gene>
<dbReference type="GO" id="GO:0003677">
    <property type="term" value="F:DNA binding"/>
    <property type="evidence" value="ECO:0007669"/>
    <property type="project" value="InterPro"/>
</dbReference>
<dbReference type="Pfam" id="PF02452">
    <property type="entry name" value="PemK_toxin"/>
    <property type="match status" value="1"/>
</dbReference>
<dbReference type="SUPFAM" id="SSF50118">
    <property type="entry name" value="Cell growth inhibitor/plasmid maintenance toxic component"/>
    <property type="match status" value="1"/>
</dbReference>
<evidence type="ECO:0000256" key="1">
    <source>
        <dbReference type="PIRNR" id="PIRNR033490"/>
    </source>
</evidence>
<reference evidence="2 3" key="1">
    <citation type="submission" date="2016-07" db="EMBL/GenBank/DDBJ databases">
        <title>Genome of Pelobium manganitolerans.</title>
        <authorList>
            <person name="Wu S."/>
            <person name="Wang G."/>
        </authorList>
    </citation>
    <scope>NUCLEOTIDE SEQUENCE [LARGE SCALE GENOMIC DNA]</scope>
    <source>
        <strain evidence="2 3">YS-25</strain>
    </source>
</reference>
<comment type="caution">
    <text evidence="2">The sequence shown here is derived from an EMBL/GenBank/DDBJ whole genome shotgun (WGS) entry which is preliminary data.</text>
</comment>
<dbReference type="GO" id="GO:0004521">
    <property type="term" value="F:RNA endonuclease activity"/>
    <property type="evidence" value="ECO:0007669"/>
    <property type="project" value="TreeGrafter"/>
</dbReference>
<dbReference type="Gene3D" id="2.30.30.110">
    <property type="match status" value="1"/>
</dbReference>
<keyword evidence="1" id="KW-0540">Nuclease</keyword>
<keyword evidence="2" id="KW-0648">Protein biosynthesis</keyword>
<keyword evidence="1" id="KW-0378">Hydrolase</keyword>
<dbReference type="RefSeq" id="WP_120181592.1">
    <property type="nucleotide sequence ID" value="NZ_MBTA01000023.1"/>
</dbReference>